<dbReference type="AlphaFoldDB" id="A0AAW0GP29"/>
<evidence type="ECO:0000256" key="2">
    <source>
        <dbReference type="ARBA" id="ARBA00022723"/>
    </source>
</evidence>
<dbReference type="PANTHER" id="PTHR46481:SF10">
    <property type="entry name" value="ZINC FINGER BED DOMAIN-CONTAINING PROTEIN 39"/>
    <property type="match status" value="1"/>
</dbReference>
<keyword evidence="3" id="KW-0863">Zinc-finger</keyword>
<dbReference type="GO" id="GO:0008270">
    <property type="term" value="F:zinc ion binding"/>
    <property type="evidence" value="ECO:0007669"/>
    <property type="project" value="UniProtKB-KW"/>
</dbReference>
<dbReference type="PANTHER" id="PTHR46481">
    <property type="entry name" value="ZINC FINGER BED DOMAIN-CONTAINING PROTEIN 4"/>
    <property type="match status" value="1"/>
</dbReference>
<comment type="caution">
    <text evidence="7">The sequence shown here is derived from an EMBL/GenBank/DDBJ whole genome shotgun (WGS) entry which is preliminary data.</text>
</comment>
<evidence type="ECO:0000256" key="1">
    <source>
        <dbReference type="ARBA" id="ARBA00004123"/>
    </source>
</evidence>
<evidence type="ECO:0000256" key="4">
    <source>
        <dbReference type="ARBA" id="ARBA00022833"/>
    </source>
</evidence>
<keyword evidence="2" id="KW-0479">Metal-binding</keyword>
<gene>
    <name evidence="7" type="ORF">QCA50_004654</name>
</gene>
<dbReference type="InterPro" id="IPR052035">
    <property type="entry name" value="ZnF_BED_domain_contain"/>
</dbReference>
<keyword evidence="5" id="KW-0539">Nucleus</keyword>
<dbReference type="GO" id="GO:0005634">
    <property type="term" value="C:nucleus"/>
    <property type="evidence" value="ECO:0007669"/>
    <property type="project" value="UniProtKB-SubCell"/>
</dbReference>
<dbReference type="EMBL" id="JASBNA010000005">
    <property type="protein sequence ID" value="KAK7691261.1"/>
    <property type="molecule type" value="Genomic_DNA"/>
</dbReference>
<evidence type="ECO:0000256" key="3">
    <source>
        <dbReference type="ARBA" id="ARBA00022771"/>
    </source>
</evidence>
<organism evidence="7 8">
    <name type="scientific">Cerrena zonata</name>
    <dbReference type="NCBI Taxonomy" id="2478898"/>
    <lineage>
        <taxon>Eukaryota</taxon>
        <taxon>Fungi</taxon>
        <taxon>Dikarya</taxon>
        <taxon>Basidiomycota</taxon>
        <taxon>Agaricomycotina</taxon>
        <taxon>Agaricomycetes</taxon>
        <taxon>Polyporales</taxon>
        <taxon>Cerrenaceae</taxon>
        <taxon>Cerrena</taxon>
    </lineage>
</organism>
<reference evidence="7 8" key="1">
    <citation type="submission" date="2022-09" db="EMBL/GenBank/DDBJ databases">
        <authorList>
            <person name="Palmer J.M."/>
        </authorList>
    </citation>
    <scope>NUCLEOTIDE SEQUENCE [LARGE SCALE GENOMIC DNA]</scope>
    <source>
        <strain evidence="7 8">DSM 7382</strain>
    </source>
</reference>
<name>A0AAW0GP29_9APHY</name>
<sequence length="503" mass="55810">MFSSQGSSSPQWPYTDSHHPPISLDSSNIPPYPVPFGFGDISSAGQHTSSSQLGYASTHYEQQSLSHPPPSSFLMETPAQPSDIHLLPSSRLSYMRGGPPHDDDPDVSRKRRASDEPACSGPTNRQRQESPPPISLSTARLLPPALTNTTQAELVDVRAATPTTHSSTTVDRRTDGSRPLSLPPPTSTASHPPNRSSGGPRQTTAATDLWYFVFGTSDKDKPADRATISRTEKFSVKPSTTKYSYLGCRACLDDGKHTIWKNANGCNKHIRNHLTRYHAEEYRAQTEEHNLKKIYTVVSSSPERVVRNTTDPLPKDPSMKAGFERRLAEWLAVDKQAIHNFECPEFQRLLLYLAQGRLADEDIPSPTKLEKIMIFQSFDNLVQDLAASLGDISFTYNTWTRFGHGFVALTAHWCAESLHGDLVIRSELAALQYISHKGIEDVLKERLENLGRLGITKIGKITGECCLGNHKLDGRHMSCFKRDIVDAVIDLAADILRDKEPHP</sequence>
<feature type="compositionally biased region" description="Polar residues" evidence="6">
    <location>
        <begin position="1"/>
        <end position="14"/>
    </location>
</feature>
<comment type="subcellular location">
    <subcellularLocation>
        <location evidence="1">Nucleus</location>
    </subcellularLocation>
</comment>
<evidence type="ECO:0000313" key="8">
    <source>
        <dbReference type="Proteomes" id="UP001385951"/>
    </source>
</evidence>
<dbReference type="Proteomes" id="UP001385951">
    <property type="component" value="Unassembled WGS sequence"/>
</dbReference>
<feature type="compositionally biased region" description="Basic and acidic residues" evidence="6">
    <location>
        <begin position="99"/>
        <end position="108"/>
    </location>
</feature>
<feature type="compositionally biased region" description="Polar residues" evidence="6">
    <location>
        <begin position="194"/>
        <end position="203"/>
    </location>
</feature>
<evidence type="ECO:0000313" key="7">
    <source>
        <dbReference type="EMBL" id="KAK7691261.1"/>
    </source>
</evidence>
<keyword evidence="8" id="KW-1185">Reference proteome</keyword>
<keyword evidence="4" id="KW-0862">Zinc</keyword>
<proteinExistence type="predicted"/>
<evidence type="ECO:0008006" key="9">
    <source>
        <dbReference type="Google" id="ProtNLM"/>
    </source>
</evidence>
<protein>
    <recommendedName>
        <fullName evidence="9">BED-type domain-containing protein</fullName>
    </recommendedName>
</protein>
<feature type="compositionally biased region" description="Polar residues" evidence="6">
    <location>
        <begin position="43"/>
        <end position="66"/>
    </location>
</feature>
<evidence type="ECO:0000256" key="6">
    <source>
        <dbReference type="SAM" id="MobiDB-lite"/>
    </source>
</evidence>
<feature type="region of interest" description="Disordered" evidence="6">
    <location>
        <begin position="1"/>
        <end position="203"/>
    </location>
</feature>
<evidence type="ECO:0000256" key="5">
    <source>
        <dbReference type="ARBA" id="ARBA00023242"/>
    </source>
</evidence>
<accession>A0AAW0GP29</accession>